<organism evidence="1 2">
    <name type="scientific">Haloarcula nitratireducens</name>
    <dbReference type="NCBI Taxonomy" id="2487749"/>
    <lineage>
        <taxon>Archaea</taxon>
        <taxon>Methanobacteriati</taxon>
        <taxon>Methanobacteriota</taxon>
        <taxon>Stenosarchaea group</taxon>
        <taxon>Halobacteria</taxon>
        <taxon>Halobacteriales</taxon>
        <taxon>Haloarculaceae</taxon>
        <taxon>Haloarcula</taxon>
    </lineage>
</organism>
<evidence type="ECO:0000313" key="1">
    <source>
        <dbReference type="EMBL" id="MBX0297705.1"/>
    </source>
</evidence>
<sequence length="164" mass="17936">MTFHPSRRNFLQGLGVVSVMGLAGCTALAPKQRLMITVFNNTKARHILELTVVDGDDTLVQQYIELPAGIRNYSPEVQTVVSLGKVSKGKRVNVRAVVDGKESSVTDAPLILDCESEYKGNAVTARVQEGDTIHLSNDLDANHCFTETETVSDDSDWLNNETES</sequence>
<dbReference type="InterPro" id="IPR006311">
    <property type="entry name" value="TAT_signal"/>
</dbReference>
<comment type="caution">
    <text evidence="1">The sequence shown here is derived from an EMBL/GenBank/DDBJ whole genome shotgun (WGS) entry which is preliminary data.</text>
</comment>
<accession>A0AAW4PI53</accession>
<dbReference type="PROSITE" id="PS51318">
    <property type="entry name" value="TAT"/>
    <property type="match status" value="1"/>
</dbReference>
<keyword evidence="2" id="KW-1185">Reference proteome</keyword>
<name>A0AAW4PI53_9EURY</name>
<gene>
    <name evidence="1" type="ORF">EGH23_22790</name>
</gene>
<evidence type="ECO:0000313" key="2">
    <source>
        <dbReference type="Proteomes" id="UP001430455"/>
    </source>
</evidence>
<dbReference type="PROSITE" id="PS51257">
    <property type="entry name" value="PROKAR_LIPOPROTEIN"/>
    <property type="match status" value="1"/>
</dbReference>
<protein>
    <submittedName>
        <fullName evidence="1">Twin-arginine translocation signal domain-containing protein</fullName>
    </submittedName>
</protein>
<reference evidence="1 2" key="1">
    <citation type="submission" date="2021-06" db="EMBL/GenBank/DDBJ databases">
        <title>Halomicroarcula sp. a new haloarchaeum isolated from saline soil.</title>
        <authorList>
            <person name="Duran-Viseras A."/>
            <person name="Sanchez-Porro C."/>
            <person name="Ventosa A."/>
        </authorList>
    </citation>
    <scope>NUCLEOTIDE SEQUENCE [LARGE SCALE GENOMIC DNA]</scope>
    <source>
        <strain evidence="1 2">F27</strain>
    </source>
</reference>
<dbReference type="NCBIfam" id="TIGR01409">
    <property type="entry name" value="TAT_signal_seq"/>
    <property type="match status" value="1"/>
</dbReference>
<dbReference type="AlphaFoldDB" id="A0AAW4PI53"/>
<dbReference type="InterPro" id="IPR019546">
    <property type="entry name" value="TAT_signal_bac_arc"/>
</dbReference>
<dbReference type="EMBL" id="RKLT01000025">
    <property type="protein sequence ID" value="MBX0297705.1"/>
    <property type="molecule type" value="Genomic_DNA"/>
</dbReference>
<dbReference type="RefSeq" id="WP_220582291.1">
    <property type="nucleotide sequence ID" value="NZ_RKLT01000025.1"/>
</dbReference>
<dbReference type="Proteomes" id="UP001430455">
    <property type="component" value="Unassembled WGS sequence"/>
</dbReference>
<proteinExistence type="predicted"/>